<protein>
    <submittedName>
        <fullName evidence="4">Glycine zipper 2TM domain-containing protein</fullName>
    </submittedName>
</protein>
<evidence type="ECO:0000313" key="4">
    <source>
        <dbReference type="EMBL" id="QNP50608.1"/>
    </source>
</evidence>
<dbReference type="Pfam" id="PF05433">
    <property type="entry name" value="Rick_17kDa_Anti"/>
    <property type="match status" value="1"/>
</dbReference>
<evidence type="ECO:0000313" key="5">
    <source>
        <dbReference type="Proteomes" id="UP000516028"/>
    </source>
</evidence>
<evidence type="ECO:0000256" key="2">
    <source>
        <dbReference type="ARBA" id="ARBA00023136"/>
    </source>
</evidence>
<evidence type="ECO:0000256" key="1">
    <source>
        <dbReference type="ARBA" id="ARBA00004370"/>
    </source>
</evidence>
<gene>
    <name evidence="4" type="ORF">H9K75_18810</name>
</gene>
<comment type="subcellular location">
    <subcellularLocation>
        <location evidence="1">Membrane</location>
    </subcellularLocation>
</comment>
<sequence length="117" mass="11679">MEYGVVTTIEGIPRSYQRGSTSGVGAIIGAVVGGVLGNQIGGGMGRAAMTAAGALGGAAAGNAIEGRTAPGGEVGGGYRIFIQLDRGGGQRVYDVPDPGDLRPGDRVQMVNGQISRY</sequence>
<proteinExistence type="predicted"/>
<dbReference type="InterPro" id="IPR051407">
    <property type="entry name" value="Bact_OM_lipoprot/Surf_antigen"/>
</dbReference>
<dbReference type="PANTHER" id="PTHR35603:SF2">
    <property type="entry name" value="OUTER MEMBRANE LIPOPROTEIN"/>
    <property type="match status" value="1"/>
</dbReference>
<reference evidence="4 5" key="1">
    <citation type="submission" date="2020-08" db="EMBL/GenBank/DDBJ databases">
        <title>Genome sequence of Diaphorobacter aerolatus KACC 16536T.</title>
        <authorList>
            <person name="Hyun D.-W."/>
            <person name="Bae J.-W."/>
        </authorList>
    </citation>
    <scope>NUCLEOTIDE SEQUENCE [LARGE SCALE GENOMIC DNA]</scope>
    <source>
        <strain evidence="4 5">KACC 16536</strain>
    </source>
</reference>
<keyword evidence="5" id="KW-1185">Reference proteome</keyword>
<keyword evidence="2" id="KW-0472">Membrane</keyword>
<feature type="domain" description="Glycine zipper 2TM" evidence="3">
    <location>
        <begin position="25"/>
        <end position="65"/>
    </location>
</feature>
<dbReference type="Proteomes" id="UP000516028">
    <property type="component" value="Chromosome"/>
</dbReference>
<organism evidence="4 5">
    <name type="scientific">Diaphorobacter aerolatus</name>
    <dbReference type="NCBI Taxonomy" id="1288495"/>
    <lineage>
        <taxon>Bacteria</taxon>
        <taxon>Pseudomonadati</taxon>
        <taxon>Pseudomonadota</taxon>
        <taxon>Betaproteobacteria</taxon>
        <taxon>Burkholderiales</taxon>
        <taxon>Comamonadaceae</taxon>
        <taxon>Diaphorobacter</taxon>
    </lineage>
</organism>
<dbReference type="AlphaFoldDB" id="A0A7H0GQP2"/>
<dbReference type="GO" id="GO:0019867">
    <property type="term" value="C:outer membrane"/>
    <property type="evidence" value="ECO:0007669"/>
    <property type="project" value="InterPro"/>
</dbReference>
<evidence type="ECO:0000259" key="3">
    <source>
        <dbReference type="Pfam" id="PF05433"/>
    </source>
</evidence>
<dbReference type="EMBL" id="CP060783">
    <property type="protein sequence ID" value="QNP50608.1"/>
    <property type="molecule type" value="Genomic_DNA"/>
</dbReference>
<accession>A0A7H0GQP2</accession>
<name>A0A7H0GQP2_9BURK</name>
<dbReference type="KEGG" id="daer:H9K75_18810"/>
<dbReference type="InterPro" id="IPR008816">
    <property type="entry name" value="Gly_zipper_2TM_dom"/>
</dbReference>
<dbReference type="PANTHER" id="PTHR35603">
    <property type="match status" value="1"/>
</dbReference>